<feature type="domain" description="ZZ-type" evidence="6">
    <location>
        <begin position="941"/>
        <end position="1004"/>
    </location>
</feature>
<dbReference type="Proteomes" id="UP000708208">
    <property type="component" value="Unassembled WGS sequence"/>
</dbReference>
<organism evidence="7 8">
    <name type="scientific">Allacma fusca</name>
    <dbReference type="NCBI Taxonomy" id="39272"/>
    <lineage>
        <taxon>Eukaryota</taxon>
        <taxon>Metazoa</taxon>
        <taxon>Ecdysozoa</taxon>
        <taxon>Arthropoda</taxon>
        <taxon>Hexapoda</taxon>
        <taxon>Collembola</taxon>
        <taxon>Symphypleona</taxon>
        <taxon>Sminthuridae</taxon>
        <taxon>Allacma</taxon>
    </lineage>
</organism>
<keyword evidence="1" id="KW-0479">Metal-binding</keyword>
<keyword evidence="8" id="KW-1185">Reference proteome</keyword>
<dbReference type="GO" id="GO:0008270">
    <property type="term" value="F:zinc ion binding"/>
    <property type="evidence" value="ECO:0007669"/>
    <property type="project" value="UniProtKB-KW"/>
</dbReference>
<dbReference type="PANTHER" id="PTHR15090:SF8">
    <property type="entry name" value="ZZ-TYPE ZINC FINGER-CONTAINING PROTEIN"/>
    <property type="match status" value="1"/>
</dbReference>
<feature type="region of interest" description="Disordered" evidence="5">
    <location>
        <begin position="104"/>
        <end position="153"/>
    </location>
</feature>
<dbReference type="PANTHER" id="PTHR15090">
    <property type="entry name" value="SEQUESTOSOME 1-RELATED"/>
    <property type="match status" value="1"/>
</dbReference>
<accession>A0A8J2KU78</accession>
<dbReference type="InterPro" id="IPR052260">
    <property type="entry name" value="Autophagy_Rcpt_SigReg"/>
</dbReference>
<dbReference type="CDD" id="cd02340">
    <property type="entry name" value="ZZ_NBR1_like"/>
    <property type="match status" value="2"/>
</dbReference>
<dbReference type="AlphaFoldDB" id="A0A8J2KU78"/>
<evidence type="ECO:0000313" key="7">
    <source>
        <dbReference type="EMBL" id="CAG7821490.1"/>
    </source>
</evidence>
<name>A0A8J2KU78_9HEXA</name>
<evidence type="ECO:0000256" key="4">
    <source>
        <dbReference type="PROSITE-ProRule" id="PRU00228"/>
    </source>
</evidence>
<evidence type="ECO:0000256" key="2">
    <source>
        <dbReference type="ARBA" id="ARBA00022771"/>
    </source>
</evidence>
<dbReference type="Pfam" id="PF00569">
    <property type="entry name" value="ZZ"/>
    <property type="match status" value="4"/>
</dbReference>
<dbReference type="EMBL" id="CAJVCH010512620">
    <property type="protein sequence ID" value="CAG7821490.1"/>
    <property type="molecule type" value="Genomic_DNA"/>
</dbReference>
<keyword evidence="3" id="KW-0862">Zinc</keyword>
<evidence type="ECO:0000256" key="5">
    <source>
        <dbReference type="SAM" id="MobiDB-lite"/>
    </source>
</evidence>
<dbReference type="SMART" id="SM00291">
    <property type="entry name" value="ZnF_ZZ"/>
    <property type="match status" value="4"/>
</dbReference>
<protein>
    <recommendedName>
        <fullName evidence="6">ZZ-type domain-containing protein</fullName>
    </recommendedName>
</protein>
<dbReference type="InterPro" id="IPR000433">
    <property type="entry name" value="Znf_ZZ"/>
</dbReference>
<keyword evidence="2 4" id="KW-0863">Zinc-finger</keyword>
<reference evidence="7" key="1">
    <citation type="submission" date="2021-06" db="EMBL/GenBank/DDBJ databases">
        <authorList>
            <person name="Hodson N. C."/>
            <person name="Mongue J. A."/>
            <person name="Jaron S. K."/>
        </authorList>
    </citation>
    <scope>NUCLEOTIDE SEQUENCE</scope>
</reference>
<gene>
    <name evidence="7" type="ORF">AFUS01_LOCUS31824</name>
</gene>
<feature type="domain" description="ZZ-type" evidence="6">
    <location>
        <begin position="614"/>
        <end position="665"/>
    </location>
</feature>
<dbReference type="PROSITE" id="PS50135">
    <property type="entry name" value="ZF_ZZ_2"/>
    <property type="match status" value="3"/>
</dbReference>
<dbReference type="PROSITE" id="PS01357">
    <property type="entry name" value="ZF_ZZ_1"/>
    <property type="match status" value="2"/>
</dbReference>
<evidence type="ECO:0000259" key="6">
    <source>
        <dbReference type="PROSITE" id="PS50135"/>
    </source>
</evidence>
<comment type="caution">
    <text evidence="7">The sequence shown here is derived from an EMBL/GenBank/DDBJ whole genome shotgun (WGS) entry which is preliminary data.</text>
</comment>
<evidence type="ECO:0000256" key="1">
    <source>
        <dbReference type="ARBA" id="ARBA00022723"/>
    </source>
</evidence>
<evidence type="ECO:0000256" key="3">
    <source>
        <dbReference type="ARBA" id="ARBA00022833"/>
    </source>
</evidence>
<dbReference type="OrthoDB" id="441278at2759"/>
<evidence type="ECO:0000313" key="8">
    <source>
        <dbReference type="Proteomes" id="UP000708208"/>
    </source>
</evidence>
<proteinExistence type="predicted"/>
<sequence>MEYSKQVEVLFEKIAIFAIESKNCAPNSIMYNIERTRLMESALALQLTGRRIDSQLQNRLPIPNVEIGDFKHEFKCIEETLNTLTLQLEVEVNYAQKKSAVNSAGTAGLGVSNPDQLRKSPEGRALLSPNLRYRPIPVNPATPENARGPPEPQPESPCLCPRCAVLLYPTPNRSEQSSICSYMPSKHIRNRGVESVIESRSMSCPYKTYGCQVETKHDPMDCLFAVRQFCGYLGFPNCPEAVSRENLLHHLMQTHLVEGELLDVGETIEMCQGSVPLDKIAKTTGAVEWKPLFFVRDDKICHIRTTLTDSRISWKVSILGSREIASKYFVKMKLLPMQECSEGMYYKYEGLVNDIKTGKDGMGAAFSLSVEQIKSVCSNGDSGPANSVGWKLRIRVLKKCDHLTWDSAKVNYPRINNTIITTFRDSPVAGLPLEFPINMSNDGPNCEMKTGEPSDVIFLGNPFNFSSAPPSINYMSAKQNIFPRRPTLLPSAPVYRLPGFPPVRSFPRPPIPYGIDVVANLPRSNPLHNHQDIPCEGCKHLVGGNRYKCVDCNDFNVCSACVGSYSISSIYAHSHIFLMFYADSNEERLRSLFQALKIGDNYRLPDLNVTCTTHGGVTCDACGTSPIRGPRHKCIYCDDYDLCLVCASARAHGSHDIFMICPICREEMPARAVRNRRMEKIAIAKVFSCTNEFNGCHDNSRHHPSDCEFETRNFCSYLGIQHCQDELPKKDLLAHVTMTHNISGKITTEAETIELLQTAHATTVKLGTGKWDPHFIFQADTLFFLTTKLFSEKISWAVSTFGSDETAGKFQAKIRLLSQRTPQESYLTWKGAVLRLKQDWEIDPLINAFSVDIQYLQKFWEEVRPGEQSWKLHISIKRNPGRSRTPPPEFQRLVSESVSVEARQDLPNPPFLAPDVALKRARLGRRRVTLGTGIQQNEIHDGGIICDCCKTEPIVGPRYKCIECDNFDLCSTCVEAHDHAEHVFLVAFTRNQKGELQRMCSKFKEITRVEVKQGIEDFERQCDGCGEDPLLEPCYSCTICENYDLCQCCINDNIHSHHVFLVAYSVTALRKLDTILAITNYTD</sequence>
<feature type="domain" description="ZZ-type" evidence="6">
    <location>
        <begin position="1017"/>
        <end position="1068"/>
    </location>
</feature>